<dbReference type="SUPFAM" id="SSF51230">
    <property type="entry name" value="Single hybrid motif"/>
    <property type="match status" value="1"/>
</dbReference>
<dbReference type="EMBL" id="AP025295">
    <property type="protein sequence ID" value="BDD01620.1"/>
    <property type="molecule type" value="Genomic_DNA"/>
</dbReference>
<feature type="domain" description="Lipoyl-binding" evidence="3">
    <location>
        <begin position="61"/>
        <end position="142"/>
    </location>
</feature>
<reference evidence="4 5" key="1">
    <citation type="submission" date="2021-12" db="EMBL/GenBank/DDBJ databases">
        <title>Genome sequencing of bacteria with rrn-lacking chromosome and rrn-plasmid.</title>
        <authorList>
            <person name="Anda M."/>
            <person name="Iwasaki W."/>
        </authorList>
    </citation>
    <scope>NUCLEOTIDE SEQUENCE [LARGE SCALE GENOMIC DNA]</scope>
    <source>
        <strain evidence="4 5">NBRC 101262</strain>
        <plasmid evidence="4 5">pPP3</plasmid>
    </source>
</reference>
<dbReference type="InterPro" id="IPR011053">
    <property type="entry name" value="Single_hybrid_motif"/>
</dbReference>
<feature type="region of interest" description="Disordered" evidence="2">
    <location>
        <begin position="42"/>
        <end position="63"/>
    </location>
</feature>
<dbReference type="PANTHER" id="PTHR45266:SF3">
    <property type="entry name" value="OXALOACETATE DECARBOXYLASE ALPHA CHAIN"/>
    <property type="match status" value="1"/>
</dbReference>
<dbReference type="Proteomes" id="UP001354989">
    <property type="component" value="Plasmid pPP3"/>
</dbReference>
<evidence type="ECO:0000313" key="5">
    <source>
        <dbReference type="Proteomes" id="UP001354989"/>
    </source>
</evidence>
<dbReference type="PROSITE" id="PS50968">
    <property type="entry name" value="BIOTINYL_LIPOYL"/>
    <property type="match status" value="1"/>
</dbReference>
<keyword evidence="5" id="KW-1185">Reference proteome</keyword>
<dbReference type="PROSITE" id="PS00188">
    <property type="entry name" value="BIOTIN"/>
    <property type="match status" value="1"/>
</dbReference>
<proteinExistence type="predicted"/>
<dbReference type="PANTHER" id="PTHR45266">
    <property type="entry name" value="OXALOACETATE DECARBOXYLASE ALPHA CHAIN"/>
    <property type="match status" value="1"/>
</dbReference>
<gene>
    <name evidence="4" type="ORF">PEPS_39000</name>
</gene>
<dbReference type="Gene3D" id="2.40.50.100">
    <property type="match status" value="1"/>
</dbReference>
<dbReference type="InterPro" id="IPR050709">
    <property type="entry name" value="Biotin_Carboxyl_Carrier/Decarb"/>
</dbReference>
<evidence type="ECO:0000259" key="3">
    <source>
        <dbReference type="PROSITE" id="PS50968"/>
    </source>
</evidence>
<evidence type="ECO:0000313" key="4">
    <source>
        <dbReference type="EMBL" id="BDD01620.1"/>
    </source>
</evidence>
<organism evidence="4 5">
    <name type="scientific">Persicobacter psychrovividus</name>
    <dbReference type="NCBI Taxonomy" id="387638"/>
    <lineage>
        <taxon>Bacteria</taxon>
        <taxon>Pseudomonadati</taxon>
        <taxon>Bacteroidota</taxon>
        <taxon>Cytophagia</taxon>
        <taxon>Cytophagales</taxon>
        <taxon>Persicobacteraceae</taxon>
        <taxon>Persicobacter</taxon>
    </lineage>
</organism>
<evidence type="ECO:0000256" key="2">
    <source>
        <dbReference type="SAM" id="MobiDB-lite"/>
    </source>
</evidence>
<geneLocation type="plasmid" evidence="4 5">
    <name>pPP3</name>
</geneLocation>
<keyword evidence="1" id="KW-0092">Biotin</keyword>
<dbReference type="Pfam" id="PF00364">
    <property type="entry name" value="Biotin_lipoyl"/>
    <property type="match status" value="1"/>
</dbReference>
<accession>A0ABN6LEK9</accession>
<evidence type="ECO:0000256" key="1">
    <source>
        <dbReference type="ARBA" id="ARBA00023267"/>
    </source>
</evidence>
<dbReference type="InterPro" id="IPR001882">
    <property type="entry name" value="Biotin_BS"/>
</dbReference>
<dbReference type="RefSeq" id="WP_332920317.1">
    <property type="nucleotide sequence ID" value="NZ_AP025295.1"/>
</dbReference>
<protein>
    <submittedName>
        <fullName evidence="4">Acetyl-CoA carboxylase biotin carboxyl carrier protein subunit</fullName>
    </submittedName>
</protein>
<name>A0ABN6LEK9_9BACT</name>
<dbReference type="CDD" id="cd06850">
    <property type="entry name" value="biotinyl_domain"/>
    <property type="match status" value="1"/>
</dbReference>
<keyword evidence="4" id="KW-0614">Plasmid</keyword>
<sequence>MKDYKFKINDNNYAVKIKAAEGNEITLEVNGTSYVVEMEKEVKTSKTPTLARRPTSVGQPKAAVKAPNAGGAVKKVEAPLPGVIINVVAKEGDTVKVGDTLMTMEAMKMENTILAEVSGTITAVKVNPQQSVLQGDILVEIA</sequence>
<dbReference type="InterPro" id="IPR000089">
    <property type="entry name" value="Biotin_lipoyl"/>
</dbReference>